<dbReference type="PROSITE" id="PS50941">
    <property type="entry name" value="CHIT_BIND_I_2"/>
    <property type="match status" value="1"/>
</dbReference>
<dbReference type="InterPro" id="IPR001002">
    <property type="entry name" value="Chitin-bd_1"/>
</dbReference>
<evidence type="ECO:0000256" key="3">
    <source>
        <dbReference type="SAM" id="MobiDB-lite"/>
    </source>
</evidence>
<reference evidence="5" key="1">
    <citation type="journal article" date="2020" name="Stud. Mycol.">
        <title>101 Dothideomycetes genomes: a test case for predicting lifestyles and emergence of pathogens.</title>
        <authorList>
            <person name="Haridas S."/>
            <person name="Albert R."/>
            <person name="Binder M."/>
            <person name="Bloem J."/>
            <person name="Labutti K."/>
            <person name="Salamov A."/>
            <person name="Andreopoulos B."/>
            <person name="Baker S."/>
            <person name="Barry K."/>
            <person name="Bills G."/>
            <person name="Bluhm B."/>
            <person name="Cannon C."/>
            <person name="Castanera R."/>
            <person name="Culley D."/>
            <person name="Daum C."/>
            <person name="Ezra D."/>
            <person name="Gonzalez J."/>
            <person name="Henrissat B."/>
            <person name="Kuo A."/>
            <person name="Liang C."/>
            <person name="Lipzen A."/>
            <person name="Lutzoni F."/>
            <person name="Magnuson J."/>
            <person name="Mondo S."/>
            <person name="Nolan M."/>
            <person name="Ohm R."/>
            <person name="Pangilinan J."/>
            <person name="Park H.-J."/>
            <person name="Ramirez L."/>
            <person name="Alfaro M."/>
            <person name="Sun H."/>
            <person name="Tritt A."/>
            <person name="Yoshinaga Y."/>
            <person name="Zwiers L.-H."/>
            <person name="Turgeon B."/>
            <person name="Goodwin S."/>
            <person name="Spatafora J."/>
            <person name="Crous P."/>
            <person name="Grigoriev I."/>
        </authorList>
    </citation>
    <scope>NUCLEOTIDE SEQUENCE</scope>
    <source>
        <strain evidence="5">CBS 690.94</strain>
    </source>
</reference>
<feature type="compositionally biased region" description="Low complexity" evidence="3">
    <location>
        <begin position="206"/>
        <end position="218"/>
    </location>
</feature>
<dbReference type="GO" id="GO:0008061">
    <property type="term" value="F:chitin binding"/>
    <property type="evidence" value="ECO:0007669"/>
    <property type="project" value="UniProtKB-UniRule"/>
</dbReference>
<keyword evidence="2" id="KW-1015">Disulfide bond</keyword>
<evidence type="ECO:0000313" key="5">
    <source>
        <dbReference type="EMBL" id="KAF2439918.1"/>
    </source>
</evidence>
<keyword evidence="1 2" id="KW-0147">Chitin-binding</keyword>
<dbReference type="Gene3D" id="3.30.60.10">
    <property type="entry name" value="Endochitinase-like"/>
    <property type="match status" value="1"/>
</dbReference>
<feature type="domain" description="Chitin-binding type-1" evidence="4">
    <location>
        <begin position="249"/>
        <end position="298"/>
    </location>
</feature>
<feature type="compositionally biased region" description="Low complexity" evidence="3">
    <location>
        <begin position="385"/>
        <end position="394"/>
    </location>
</feature>
<dbReference type="AlphaFoldDB" id="A0A9P4PAM6"/>
<feature type="region of interest" description="Disordered" evidence="3">
    <location>
        <begin position="380"/>
        <end position="451"/>
    </location>
</feature>
<gene>
    <name evidence="5" type="ORF">P171DRAFT_489703</name>
</gene>
<organism evidence="5 6">
    <name type="scientific">Karstenula rhodostoma CBS 690.94</name>
    <dbReference type="NCBI Taxonomy" id="1392251"/>
    <lineage>
        <taxon>Eukaryota</taxon>
        <taxon>Fungi</taxon>
        <taxon>Dikarya</taxon>
        <taxon>Ascomycota</taxon>
        <taxon>Pezizomycotina</taxon>
        <taxon>Dothideomycetes</taxon>
        <taxon>Pleosporomycetidae</taxon>
        <taxon>Pleosporales</taxon>
        <taxon>Massarineae</taxon>
        <taxon>Didymosphaeriaceae</taxon>
        <taxon>Karstenula</taxon>
    </lineage>
</organism>
<evidence type="ECO:0000259" key="4">
    <source>
        <dbReference type="PROSITE" id="PS50941"/>
    </source>
</evidence>
<accession>A0A9P4PAM6</accession>
<name>A0A9P4PAM6_9PLEO</name>
<sequence length="451" mass="47738">MAAPEHTLTSNTGSRVNAHDSIISAPPVPITKTEKTTQYDTITSYETTTTAHHTAYKFVPPVTATVTEYVGELYDQSFGDGYELGDVISAPTVITETKTFTLAVPGDDEKTITTELVNEWSIGQAISYVTTVTEYTSTTWVYEHTTSTIWVDAPEPTKQPVTKTIELEDGHGGPKEPETTHSRFHIIDLPTASTSQIHKPSRPHGSTPTHRPSPSPSTFETKASPQVAPRPKPSVSAGTWQGKLLNTTDGTCGSKGGQIAYSCAGNSRGSCCSTYGHCGSEPAHCGVGCQSAFGTCGSLSGGKNHPHSHGVVARSAAQENGTAAGNETAIANAIVAVVKGTPLAEITGDQRGCSKWLWFCTPTTSYDATNRDGVNKLGEKHEISSDSADITTSDEASDNALDTISDDNEASDETSDDEASDGTSDETTDDEASDETSDDEGDVTTDDEEEW</sequence>
<evidence type="ECO:0000256" key="1">
    <source>
        <dbReference type="ARBA" id="ARBA00022669"/>
    </source>
</evidence>
<dbReference type="OrthoDB" id="1193027at2759"/>
<dbReference type="InterPro" id="IPR036861">
    <property type="entry name" value="Endochitinase-like_sf"/>
</dbReference>
<dbReference type="SUPFAM" id="SSF57016">
    <property type="entry name" value="Plant lectins/antimicrobial peptides"/>
    <property type="match status" value="1"/>
</dbReference>
<feature type="region of interest" description="Disordered" evidence="3">
    <location>
        <begin position="190"/>
        <end position="242"/>
    </location>
</feature>
<dbReference type="EMBL" id="MU001508">
    <property type="protein sequence ID" value="KAF2439918.1"/>
    <property type="molecule type" value="Genomic_DNA"/>
</dbReference>
<evidence type="ECO:0000313" key="6">
    <source>
        <dbReference type="Proteomes" id="UP000799764"/>
    </source>
</evidence>
<comment type="caution">
    <text evidence="2">Lacks conserved residue(s) required for the propagation of feature annotation.</text>
</comment>
<keyword evidence="6" id="KW-1185">Reference proteome</keyword>
<feature type="region of interest" description="Disordered" evidence="3">
    <location>
        <begin position="1"/>
        <end position="26"/>
    </location>
</feature>
<protein>
    <submittedName>
        <fullName evidence="5">Carbohydrate-binding module family 18 protein</fullName>
    </submittedName>
</protein>
<dbReference type="CDD" id="cd11618">
    <property type="entry name" value="ChtBD1_1"/>
    <property type="match status" value="1"/>
</dbReference>
<comment type="caution">
    <text evidence="5">The sequence shown here is derived from an EMBL/GenBank/DDBJ whole genome shotgun (WGS) entry which is preliminary data.</text>
</comment>
<dbReference type="Proteomes" id="UP000799764">
    <property type="component" value="Unassembled WGS sequence"/>
</dbReference>
<feature type="compositionally biased region" description="Acidic residues" evidence="3">
    <location>
        <begin position="404"/>
        <end position="451"/>
    </location>
</feature>
<evidence type="ECO:0000256" key="2">
    <source>
        <dbReference type="PROSITE-ProRule" id="PRU00261"/>
    </source>
</evidence>
<proteinExistence type="predicted"/>
<feature type="disulfide bond" evidence="2">
    <location>
        <begin position="271"/>
        <end position="285"/>
    </location>
</feature>